<feature type="compositionally biased region" description="Low complexity" evidence="1">
    <location>
        <begin position="179"/>
        <end position="195"/>
    </location>
</feature>
<feature type="region of interest" description="Disordered" evidence="1">
    <location>
        <begin position="179"/>
        <end position="217"/>
    </location>
</feature>
<name>A0A2J7ZLI7_9CHLO</name>
<dbReference type="AlphaFoldDB" id="A0A2J7ZLI7"/>
<dbReference type="EMBL" id="PGGS01001007">
    <property type="protein sequence ID" value="PNH01126.1"/>
    <property type="molecule type" value="Genomic_DNA"/>
</dbReference>
<gene>
    <name evidence="2" type="ORF">TSOC_013000</name>
</gene>
<dbReference type="PANTHER" id="PTHR48447:SF1">
    <property type="entry name" value="REVERSE TRANSCRIPTASE ZINC-BINDING DOMAIN-CONTAINING PROTEIN"/>
    <property type="match status" value="1"/>
</dbReference>
<dbReference type="PANTHER" id="PTHR48447">
    <property type="entry name" value="REVERSE TRANSCRIPTASE ZINC-BINDING DOMAIN-CONTAINING PROTEIN"/>
    <property type="match status" value="1"/>
</dbReference>
<evidence type="ECO:0000313" key="2">
    <source>
        <dbReference type="EMBL" id="PNH01126.1"/>
    </source>
</evidence>
<evidence type="ECO:0000313" key="3">
    <source>
        <dbReference type="Proteomes" id="UP000236333"/>
    </source>
</evidence>
<keyword evidence="3" id="KW-1185">Reference proteome</keyword>
<accession>A0A2J7ZLI7</accession>
<dbReference type="Proteomes" id="UP000236333">
    <property type="component" value="Unassembled WGS sequence"/>
</dbReference>
<evidence type="ECO:0000256" key="1">
    <source>
        <dbReference type="SAM" id="MobiDB-lite"/>
    </source>
</evidence>
<comment type="caution">
    <text evidence="2">The sequence shown here is derived from an EMBL/GenBank/DDBJ whole genome shotgun (WGS) entry which is preliminary data.</text>
</comment>
<protein>
    <submittedName>
        <fullName evidence="2">Uncharacterized protein</fullName>
    </submittedName>
</protein>
<proteinExistence type="predicted"/>
<sequence>MRAIEEQKLSARRTRHAWLRTGERPSPVITWQVRPPAACRLIPALRRPDGPSTADPSDMPGIMIAFWQRVCTATATDPAARRVAAVEDTLGRVARLPLSTFGRAFAASGYALSRSLYHAELVGLPTGPQLNRLRQTTAALVDRALSPAAYTANPHARLDGARSSGRTVLDGRLPWPRILPAALGPRRPRPLASPSSRRHPAVSANGSGPPGTRSAPCQRSCARLPHPLNLPCPHPTGLCLLRPTTAPSSSPRQPSNLDPGALTCRCGGGNPFLPGATAGQSLEADFADLAGMRGFNTMGMAVRCCTAMTALLLTASLTPPGQPVNPAVARQLTQAYHATVLRGILQVEPAALPPPSILPNGGGPLHRPSPSNAACLGRRLPLPPLLCGAFSFAIWAGDWALRSSHSVPSPSNKLTLLQLIPTLQALQAHHLPFIAEAAGTDPAAVEALLPDFRQTLRRLWNLLWEDEHKSALWRLAINGLRGFPMHATQLAGVRDALSAMLPLVVSREPLWLCTSACGRDVVCLAALSAMEYGRRLLYRRRPLVGAAPLNVQRVSAESVGDYWARLCDFAAIWRPPHGWGEVPLMHPFLAASSAGDVVFFGPLGVDSPSPSPEY</sequence>
<reference evidence="2 3" key="1">
    <citation type="journal article" date="2017" name="Mol. Biol. Evol.">
        <title>The 4-celled Tetrabaena socialis nuclear genome reveals the essential components for genetic control of cell number at the origin of multicellularity in the volvocine lineage.</title>
        <authorList>
            <person name="Featherston J."/>
            <person name="Arakaki Y."/>
            <person name="Hanschen E.R."/>
            <person name="Ferris P.J."/>
            <person name="Michod R.E."/>
            <person name="Olson B.J.S.C."/>
            <person name="Nozaki H."/>
            <person name="Durand P.M."/>
        </authorList>
    </citation>
    <scope>NUCLEOTIDE SEQUENCE [LARGE SCALE GENOMIC DNA]</scope>
    <source>
        <strain evidence="2 3">NIES-571</strain>
    </source>
</reference>
<organism evidence="2 3">
    <name type="scientific">Tetrabaena socialis</name>
    <dbReference type="NCBI Taxonomy" id="47790"/>
    <lineage>
        <taxon>Eukaryota</taxon>
        <taxon>Viridiplantae</taxon>
        <taxon>Chlorophyta</taxon>
        <taxon>core chlorophytes</taxon>
        <taxon>Chlorophyceae</taxon>
        <taxon>CS clade</taxon>
        <taxon>Chlamydomonadales</taxon>
        <taxon>Tetrabaenaceae</taxon>
        <taxon>Tetrabaena</taxon>
    </lineage>
</organism>